<dbReference type="AlphaFoldDB" id="A0A6C0GMT4"/>
<evidence type="ECO:0000259" key="2">
    <source>
        <dbReference type="Pfam" id="PF01757"/>
    </source>
</evidence>
<dbReference type="EMBL" id="CP048222">
    <property type="protein sequence ID" value="QHT69335.1"/>
    <property type="molecule type" value="Genomic_DNA"/>
</dbReference>
<dbReference type="InterPro" id="IPR050623">
    <property type="entry name" value="Glucan_succinyl_AcylTrfase"/>
</dbReference>
<dbReference type="PANTHER" id="PTHR36927">
    <property type="entry name" value="BLR4337 PROTEIN"/>
    <property type="match status" value="1"/>
</dbReference>
<feature type="domain" description="Acyltransferase 3" evidence="2">
    <location>
        <begin position="16"/>
        <end position="363"/>
    </location>
</feature>
<accession>A0A6C0GMT4</accession>
<keyword evidence="3" id="KW-0012">Acyltransferase</keyword>
<proteinExistence type="predicted"/>
<keyword evidence="3" id="KW-0808">Transferase</keyword>
<feature type="transmembrane region" description="Helical" evidence="1">
    <location>
        <begin position="183"/>
        <end position="205"/>
    </location>
</feature>
<dbReference type="GO" id="GO:0016747">
    <property type="term" value="F:acyltransferase activity, transferring groups other than amino-acyl groups"/>
    <property type="evidence" value="ECO:0007669"/>
    <property type="project" value="InterPro"/>
</dbReference>
<dbReference type="RefSeq" id="WP_162445324.1">
    <property type="nucleotide sequence ID" value="NZ_CP048222.1"/>
</dbReference>
<organism evidence="3 4">
    <name type="scientific">Rhodocytophaga rosea</name>
    <dbReference type="NCBI Taxonomy" id="2704465"/>
    <lineage>
        <taxon>Bacteria</taxon>
        <taxon>Pseudomonadati</taxon>
        <taxon>Bacteroidota</taxon>
        <taxon>Cytophagia</taxon>
        <taxon>Cytophagales</taxon>
        <taxon>Rhodocytophagaceae</taxon>
        <taxon>Rhodocytophaga</taxon>
    </lineage>
</organism>
<reference evidence="3 4" key="1">
    <citation type="submission" date="2020-01" db="EMBL/GenBank/DDBJ databases">
        <authorList>
            <person name="Kim M.K."/>
        </authorList>
    </citation>
    <scope>NUCLEOTIDE SEQUENCE [LARGE SCALE GENOMIC DNA]</scope>
    <source>
        <strain evidence="3 4">172606-1</strain>
    </source>
</reference>
<keyword evidence="4" id="KW-1185">Reference proteome</keyword>
<dbReference type="PANTHER" id="PTHR36927:SF3">
    <property type="entry name" value="GLUCANS BIOSYNTHESIS PROTEIN C"/>
    <property type="match status" value="1"/>
</dbReference>
<feature type="transmembrane region" description="Helical" evidence="1">
    <location>
        <begin position="344"/>
        <end position="366"/>
    </location>
</feature>
<keyword evidence="1" id="KW-0472">Membrane</keyword>
<feature type="transmembrane region" description="Helical" evidence="1">
    <location>
        <begin position="217"/>
        <end position="237"/>
    </location>
</feature>
<evidence type="ECO:0000256" key="1">
    <source>
        <dbReference type="SAM" id="Phobius"/>
    </source>
</evidence>
<feature type="transmembrane region" description="Helical" evidence="1">
    <location>
        <begin position="20"/>
        <end position="44"/>
    </location>
</feature>
<dbReference type="Proteomes" id="UP000480178">
    <property type="component" value="Chromosome"/>
</dbReference>
<evidence type="ECO:0000313" key="3">
    <source>
        <dbReference type="EMBL" id="QHT69335.1"/>
    </source>
</evidence>
<protein>
    <submittedName>
        <fullName evidence="3">Acyltransferase</fullName>
    </submittedName>
</protein>
<feature type="transmembrane region" description="Helical" evidence="1">
    <location>
        <begin position="320"/>
        <end position="338"/>
    </location>
</feature>
<name>A0A6C0GMT4_9BACT</name>
<keyword evidence="1" id="KW-1133">Transmembrane helix</keyword>
<feature type="transmembrane region" description="Helical" evidence="1">
    <location>
        <begin position="95"/>
        <end position="116"/>
    </location>
</feature>
<feature type="transmembrane region" description="Helical" evidence="1">
    <location>
        <begin position="281"/>
        <end position="300"/>
    </location>
</feature>
<dbReference type="Pfam" id="PF01757">
    <property type="entry name" value="Acyl_transf_3"/>
    <property type="match status" value="1"/>
</dbReference>
<evidence type="ECO:0000313" key="4">
    <source>
        <dbReference type="Proteomes" id="UP000480178"/>
    </source>
</evidence>
<dbReference type="InterPro" id="IPR002656">
    <property type="entry name" value="Acyl_transf_3_dom"/>
</dbReference>
<feature type="transmembrane region" description="Helical" evidence="1">
    <location>
        <begin position="151"/>
        <end position="171"/>
    </location>
</feature>
<sequence>MLPHSSSGLLTGQRRYDLDWLRIIAILLLHFYHTGMIFTAEWGWHIKNNETSYVFLEWMYFLSRWRMALLFFISGVGTSYALGFRSSCTYVKERASRLLIPLIFGMFVVVPPQIYFERLFRGQKFSSILEFYPNVFQFVPYPEGSFSWHHLWFIAYLFLYSLLALPFFLYLRSAQGKRLINSLAKLSIYVFGLPLALAYVALLVAFPPGNQNLISDWAMFTFYFLLFVFGYIIHTHPDFWQQIENKRKLSLKLAFISIVVINFMRWNDLEPEWSYNLPNSLYLSLNAFNSWLWVLALLGYGKHYLNRKNKLLAYANEAIYPFYILHQTFIVVIGYYAIQLQEEIMLKFIFIVVVTFFLSMGTYEFFIKPYRITRLLFGMKEKKTKPIHKEKSILISMPEQA</sequence>
<gene>
    <name evidence="3" type="ORF">GXP67_23190</name>
</gene>
<feature type="transmembrane region" description="Helical" evidence="1">
    <location>
        <begin position="249"/>
        <end position="266"/>
    </location>
</feature>
<feature type="transmembrane region" description="Helical" evidence="1">
    <location>
        <begin position="64"/>
        <end position="83"/>
    </location>
</feature>
<dbReference type="KEGG" id="rhoz:GXP67_23190"/>
<keyword evidence="1" id="KW-0812">Transmembrane</keyword>